<accession>A0A8F8KLK2</accession>
<reference evidence="1" key="1">
    <citation type="submission" date="2021-06" db="EMBL/GenBank/DDBJ databases">
        <authorList>
            <person name="Rolland C."/>
        </authorList>
    </citation>
    <scope>NUCLEOTIDE SEQUENCE</scope>
    <source>
        <strain evidence="1">347.936635</strain>
    </source>
</reference>
<name>A0A8F8KLK2_9VIRU</name>
<organism evidence="1">
    <name type="scientific">Clandestinovirus</name>
    <dbReference type="NCBI Taxonomy" id="2831644"/>
    <lineage>
        <taxon>Viruses</taxon>
    </lineage>
</organism>
<proteinExistence type="predicted"/>
<gene>
    <name evidence="1" type="ORF">KOM_12_345</name>
</gene>
<dbReference type="EMBL" id="MZ420154">
    <property type="protein sequence ID" value="QYA18614.1"/>
    <property type="molecule type" value="Genomic_DNA"/>
</dbReference>
<sequence>MSVQSNGQPLVLPQVETTRRINGYNRRDFNDPAHRAFHNVRSRLTVSQRFVAGSESSNTIDCSTVKNSTGEGVRIEDERFTQDRLAVNERELVIAMTSPTSPSVSSLTGFIRFDTVTKPGLGITQQWLDDKIAADGNVEKIPILVQGIYSIEAFIEIAPYNGGNPNCFQQVYVIKTDQIDASDTALVDVLAVKSIVRKTSDAGAKILIEGSSILRYEVQLDDEGNPVLDGDNQPAREGPSNDISIFYQRNKTSHPITVTKAELRLKLLVSDL</sequence>
<evidence type="ECO:0000313" key="1">
    <source>
        <dbReference type="EMBL" id="QYA18614.1"/>
    </source>
</evidence>
<protein>
    <submittedName>
        <fullName evidence="1">Uncharacterized protein</fullName>
    </submittedName>
</protein>